<feature type="region of interest" description="Disordered" evidence="2">
    <location>
        <begin position="330"/>
        <end position="376"/>
    </location>
</feature>
<feature type="region of interest" description="Disordered" evidence="2">
    <location>
        <begin position="890"/>
        <end position="991"/>
    </location>
</feature>
<gene>
    <name evidence="4" type="ORF">Tci_048539</name>
</gene>
<dbReference type="GO" id="GO:0006508">
    <property type="term" value="P:proteolysis"/>
    <property type="evidence" value="ECO:0007669"/>
    <property type="project" value="UniProtKB-KW"/>
</dbReference>
<protein>
    <submittedName>
        <fullName evidence="4">Retrovirus-related Pol polyprotein from transposon TNT 1-94</fullName>
    </submittedName>
</protein>
<feature type="compositionally biased region" description="Polar residues" evidence="2">
    <location>
        <begin position="969"/>
        <end position="988"/>
    </location>
</feature>
<feature type="compositionally biased region" description="Acidic residues" evidence="2">
    <location>
        <begin position="909"/>
        <end position="920"/>
    </location>
</feature>
<evidence type="ECO:0000256" key="2">
    <source>
        <dbReference type="SAM" id="MobiDB-lite"/>
    </source>
</evidence>
<dbReference type="SUPFAM" id="SSF53098">
    <property type="entry name" value="Ribonuclease H-like"/>
    <property type="match status" value="1"/>
</dbReference>
<dbReference type="InterPro" id="IPR025724">
    <property type="entry name" value="GAG-pre-integrase_dom"/>
</dbReference>
<dbReference type="GO" id="GO:0015074">
    <property type="term" value="P:DNA integration"/>
    <property type="evidence" value="ECO:0007669"/>
    <property type="project" value="InterPro"/>
</dbReference>
<dbReference type="AlphaFoldDB" id="A0A6L2MRE9"/>
<dbReference type="InterPro" id="IPR039537">
    <property type="entry name" value="Retrotran_Ty1/copia-like"/>
</dbReference>
<dbReference type="EMBL" id="BKCJ010007305">
    <property type="protein sequence ID" value="GEU76561.1"/>
    <property type="molecule type" value="Genomic_DNA"/>
</dbReference>
<dbReference type="InterPro" id="IPR012337">
    <property type="entry name" value="RNaseH-like_sf"/>
</dbReference>
<feature type="domain" description="Integrase catalytic" evidence="3">
    <location>
        <begin position="622"/>
        <end position="718"/>
    </location>
</feature>
<dbReference type="PANTHER" id="PTHR42648">
    <property type="entry name" value="TRANSPOSASE, PUTATIVE-RELATED"/>
    <property type="match status" value="1"/>
</dbReference>
<evidence type="ECO:0000313" key="4">
    <source>
        <dbReference type="EMBL" id="GEU76561.1"/>
    </source>
</evidence>
<evidence type="ECO:0000256" key="1">
    <source>
        <dbReference type="ARBA" id="ARBA00022670"/>
    </source>
</evidence>
<dbReference type="InterPro" id="IPR036397">
    <property type="entry name" value="RNaseH_sf"/>
</dbReference>
<dbReference type="Pfam" id="PF22936">
    <property type="entry name" value="Pol_BBD"/>
    <property type="match status" value="1"/>
</dbReference>
<evidence type="ECO:0000259" key="3">
    <source>
        <dbReference type="PROSITE" id="PS50994"/>
    </source>
</evidence>
<dbReference type="InterPro" id="IPR057670">
    <property type="entry name" value="SH3_retrovirus"/>
</dbReference>
<dbReference type="GO" id="GO:0003676">
    <property type="term" value="F:nucleic acid binding"/>
    <property type="evidence" value="ECO:0007669"/>
    <property type="project" value="InterPro"/>
</dbReference>
<dbReference type="InterPro" id="IPR001584">
    <property type="entry name" value="Integrase_cat-core"/>
</dbReference>
<accession>A0A6L2MRE9</accession>
<dbReference type="GO" id="GO:0008233">
    <property type="term" value="F:peptidase activity"/>
    <property type="evidence" value="ECO:0007669"/>
    <property type="project" value="UniProtKB-KW"/>
</dbReference>
<organism evidence="4">
    <name type="scientific">Tanacetum cinerariifolium</name>
    <name type="common">Dalmatian daisy</name>
    <name type="synonym">Chrysanthemum cinerariifolium</name>
    <dbReference type="NCBI Taxonomy" id="118510"/>
    <lineage>
        <taxon>Eukaryota</taxon>
        <taxon>Viridiplantae</taxon>
        <taxon>Streptophyta</taxon>
        <taxon>Embryophyta</taxon>
        <taxon>Tracheophyta</taxon>
        <taxon>Spermatophyta</taxon>
        <taxon>Magnoliopsida</taxon>
        <taxon>eudicotyledons</taxon>
        <taxon>Gunneridae</taxon>
        <taxon>Pentapetalae</taxon>
        <taxon>asterids</taxon>
        <taxon>campanulids</taxon>
        <taxon>Asterales</taxon>
        <taxon>Asteraceae</taxon>
        <taxon>Asteroideae</taxon>
        <taxon>Anthemideae</taxon>
        <taxon>Anthemidinae</taxon>
        <taxon>Tanacetum</taxon>
    </lineage>
</organism>
<reference evidence="4" key="1">
    <citation type="journal article" date="2019" name="Sci. Rep.">
        <title>Draft genome of Tanacetum cinerariifolium, the natural source of mosquito coil.</title>
        <authorList>
            <person name="Yamashiro T."/>
            <person name="Shiraishi A."/>
            <person name="Satake H."/>
            <person name="Nakayama K."/>
        </authorList>
    </citation>
    <scope>NUCLEOTIDE SEQUENCE</scope>
</reference>
<dbReference type="PROSITE" id="PS50994">
    <property type="entry name" value="INTEGRASE"/>
    <property type="match status" value="1"/>
</dbReference>
<proteinExistence type="predicted"/>
<keyword evidence="1" id="KW-0378">Hydrolase</keyword>
<feature type="compositionally biased region" description="Basic residues" evidence="2">
    <location>
        <begin position="336"/>
        <end position="346"/>
    </location>
</feature>
<name>A0A6L2MRE9_TANCI</name>
<comment type="caution">
    <text evidence="4">The sequence shown here is derived from an EMBL/GenBank/DDBJ whole genome shotgun (WGS) entry which is preliminary data.</text>
</comment>
<feature type="compositionally biased region" description="Polar residues" evidence="2">
    <location>
        <begin position="366"/>
        <end position="376"/>
    </location>
</feature>
<sequence length="1132" mass="129234">MRLVIVVGYEEKAAIEAKQEAIKSDFDILVNMDKRRRAQRNAKETNDMLSDTLYPTAQFLLLVISMGTCLAAHTLHDGDRSLEVLEELNKLKENSLAIHKEFEKTCKTRITPTGLTEGERGFEQTKECYLTEVILFFKTLKEHFEGIQKALTKEIKEMKAIFNDFKVEVDQNALNRKCDEIEQKNLLITNKTLIANFLSKEVFYIATSSELNVSRFSKMDDAHTIVQARCLGLETELSKLKDKIQKDDHDVIVKCFFNLEELVKYAVGTCPKDFNKQDKKQATTPLTRKKQVTFADQCETSDNNTHKHVEKQTTQKKYVPMIPFTGVNICTNASRSKPKSNTKKNRISSATSINRKTVEDHHRTNKSNLPNLNRVDSSINSKRTVINSNSDSVCQTCNVRTNVGYQWKPTGRIFTLGEQFPLTRFTQTKVVPAKQPENVVQIVLWYLDSGCSKHMTGDRSRLMNFVKKFIKTVRLKNDHFGAIMGYEDYVIGDNVIYRVYYVEGLGHNLFSVRQFCDSDLEVAFRKHSSYVQDTDGVELIKGSRVSNLYTTSVEDMMKSSPICLLSKAFKTKSWLWHCRLNHLNFGTINDLARKDLVRGLPRLKFKKDHLCFACKLGKSKKHTHSPKTENTNLEVLNTLHIDFYGPIRVQTIIGKKYILVIVDYYTRFTWVKFLRSKDETLKVVIKFLKQIQVSLNKTVRFICTDNGTKFVNHDLIRYYETAVATACYTQNRSLIHTCHNKTPYELVHNKKHDLTFLRVFGALGYPTNDSEYLGKLQPAADIGIFVGYAPIKKGYRMYNKRTRHIMETIHVQFDELSESMAHVQPSTEPAPSFIMSVHISSGLALQRHMTSIHINYEILFQPLFDEYFNPPPRDVSPVLAAVAAPRAVDLASSPSSTTIDQDVPSANEEIQEEVQTESEDVPQLCKSSSRHEISKPFKLSKIQHVSHSHKSVRKDDILESQPKDDHEVNSPQTETEIGSTSHGPSVTQKETRALNEAKKRRLDKGKLVFKIDECAERIIGQDNLRIITKGGCLVREYGMFDGTTWKKHPDFLKHILSQNAWLLTIRRRSRTDPTLLNDFEMAAEGNGDLPVPDLRTMEELCEPSLNGRGGPIAPIAIQATNFGLKNDMIQQV</sequence>
<dbReference type="Gene3D" id="3.30.420.10">
    <property type="entry name" value="Ribonuclease H-like superfamily/Ribonuclease H"/>
    <property type="match status" value="1"/>
</dbReference>
<dbReference type="Pfam" id="PF00665">
    <property type="entry name" value="rve"/>
    <property type="match status" value="1"/>
</dbReference>
<dbReference type="InterPro" id="IPR054722">
    <property type="entry name" value="PolX-like_BBD"/>
</dbReference>
<feature type="compositionally biased region" description="Basic and acidic residues" evidence="2">
    <location>
        <begin position="953"/>
        <end position="968"/>
    </location>
</feature>
<keyword evidence="1" id="KW-0645">Protease</keyword>
<dbReference type="Pfam" id="PF25597">
    <property type="entry name" value="SH3_retrovirus"/>
    <property type="match status" value="1"/>
</dbReference>
<dbReference type="PANTHER" id="PTHR42648:SF18">
    <property type="entry name" value="RETROTRANSPOSON, UNCLASSIFIED-LIKE PROTEIN"/>
    <property type="match status" value="1"/>
</dbReference>
<dbReference type="Pfam" id="PF13976">
    <property type="entry name" value="gag_pre-integrs"/>
    <property type="match status" value="1"/>
</dbReference>